<keyword evidence="5" id="KW-0808">Transferase</keyword>
<keyword evidence="13" id="KW-1185">Reference proteome</keyword>
<evidence type="ECO:0000256" key="10">
    <source>
        <dbReference type="SAM" id="Phobius"/>
    </source>
</evidence>
<reference evidence="12 13" key="1">
    <citation type="submission" date="2022-03" db="EMBL/GenBank/DDBJ databases">
        <title>Luteimonas soily sp. nov., a novel bacterium isolated from the soil.</title>
        <authorList>
            <person name="Zhang X."/>
        </authorList>
    </citation>
    <scope>NUCLEOTIDE SEQUENCE [LARGE SCALE GENOMIC DNA]</scope>
    <source>
        <strain evidence="12 13">50</strain>
    </source>
</reference>
<evidence type="ECO:0000256" key="9">
    <source>
        <dbReference type="ARBA" id="ARBA00023136"/>
    </source>
</evidence>
<dbReference type="CDD" id="cd00082">
    <property type="entry name" value="HisKA"/>
    <property type="match status" value="1"/>
</dbReference>
<gene>
    <name evidence="12" type="ORF">MQC88_05615</name>
</gene>
<sequence>MPQGLPRKLRFAFMLQVAMASIVILAGTWASVTLVKHELARRALQDEAAYFWMRRAGDPAHAAPDGRLVRGYAVAAGASAASLPPALRGLEPGLYDLQDTIVLVDQRDDIRLYLTSPRATIDLLSLQMVLAPMLLALLALAASAWFTYRNARKLVSPLHWMAREVQRWDPLEPETAALAPDHFPADAGMEARQLAGALQRMGERMRAFVRRERDFTRDASHELRTPLTVIRVASDLLQNDPDLPQRAQRSLARIQRAGRDMESVIESFLILAREGDIEPQREDFAVRDVVAEEVAKARPLLAGKPVELTLVENADPQLHASPRVFAVMLGNLLANACTFTERGQVEVRIERDRVVVRDTGIGMSADTLQRAFDPFYRADPDNPSGKGMGLSIVRRLGERFGWPVGLDSAPDRGTTATIRFMA</sequence>
<dbReference type="SMART" id="SM00388">
    <property type="entry name" value="HisKA"/>
    <property type="match status" value="1"/>
</dbReference>
<dbReference type="InterPro" id="IPR036097">
    <property type="entry name" value="HisK_dim/P_sf"/>
</dbReference>
<dbReference type="PANTHER" id="PTHR45436">
    <property type="entry name" value="SENSOR HISTIDINE KINASE YKOH"/>
    <property type="match status" value="1"/>
</dbReference>
<evidence type="ECO:0000256" key="5">
    <source>
        <dbReference type="ARBA" id="ARBA00022679"/>
    </source>
</evidence>
<keyword evidence="8 10" id="KW-1133">Transmembrane helix</keyword>
<keyword evidence="7 12" id="KW-0418">Kinase</keyword>
<dbReference type="InterPro" id="IPR004358">
    <property type="entry name" value="Sig_transdc_His_kin-like_C"/>
</dbReference>
<name>A0ABT0A376_9GAMM</name>
<dbReference type="Proteomes" id="UP001165423">
    <property type="component" value="Unassembled WGS sequence"/>
</dbReference>
<evidence type="ECO:0000256" key="7">
    <source>
        <dbReference type="ARBA" id="ARBA00022777"/>
    </source>
</evidence>
<evidence type="ECO:0000256" key="6">
    <source>
        <dbReference type="ARBA" id="ARBA00022692"/>
    </source>
</evidence>
<protein>
    <recommendedName>
        <fullName evidence="3">histidine kinase</fullName>
        <ecNumber evidence="3">2.7.13.3</ecNumber>
    </recommendedName>
</protein>
<comment type="subcellular location">
    <subcellularLocation>
        <location evidence="2">Membrane</location>
    </subcellularLocation>
</comment>
<accession>A0ABT0A376</accession>
<keyword evidence="4" id="KW-0597">Phosphoprotein</keyword>
<dbReference type="PANTHER" id="PTHR45436:SF16">
    <property type="entry name" value="HISTIDINE KINASE"/>
    <property type="match status" value="1"/>
</dbReference>
<organism evidence="12 13">
    <name type="scientific">Cognatiluteimonas sedimenti</name>
    <dbReference type="NCBI Taxonomy" id="2927791"/>
    <lineage>
        <taxon>Bacteria</taxon>
        <taxon>Pseudomonadati</taxon>
        <taxon>Pseudomonadota</taxon>
        <taxon>Gammaproteobacteria</taxon>
        <taxon>Lysobacterales</taxon>
        <taxon>Lysobacteraceae</taxon>
        <taxon>Cognatiluteimonas</taxon>
    </lineage>
</organism>
<evidence type="ECO:0000313" key="13">
    <source>
        <dbReference type="Proteomes" id="UP001165423"/>
    </source>
</evidence>
<evidence type="ECO:0000256" key="2">
    <source>
        <dbReference type="ARBA" id="ARBA00004370"/>
    </source>
</evidence>
<dbReference type="InterPro" id="IPR003661">
    <property type="entry name" value="HisK_dim/P_dom"/>
</dbReference>
<comment type="caution">
    <text evidence="12">The sequence shown here is derived from an EMBL/GenBank/DDBJ whole genome shotgun (WGS) entry which is preliminary data.</text>
</comment>
<dbReference type="PRINTS" id="PR00344">
    <property type="entry name" value="BCTRLSENSOR"/>
</dbReference>
<dbReference type="SUPFAM" id="SSF47384">
    <property type="entry name" value="Homodimeric domain of signal transducing histidine kinase"/>
    <property type="match status" value="1"/>
</dbReference>
<dbReference type="InterPro" id="IPR003594">
    <property type="entry name" value="HATPase_dom"/>
</dbReference>
<dbReference type="PROSITE" id="PS50109">
    <property type="entry name" value="HIS_KIN"/>
    <property type="match status" value="1"/>
</dbReference>
<proteinExistence type="predicted"/>
<dbReference type="RefSeq" id="WP_243319790.1">
    <property type="nucleotide sequence ID" value="NZ_JALGCL010000001.1"/>
</dbReference>
<dbReference type="Gene3D" id="3.30.565.10">
    <property type="entry name" value="Histidine kinase-like ATPase, C-terminal domain"/>
    <property type="match status" value="1"/>
</dbReference>
<feature type="transmembrane region" description="Helical" evidence="10">
    <location>
        <begin position="124"/>
        <end position="148"/>
    </location>
</feature>
<evidence type="ECO:0000313" key="12">
    <source>
        <dbReference type="EMBL" id="MCJ0825438.1"/>
    </source>
</evidence>
<comment type="catalytic activity">
    <reaction evidence="1">
        <text>ATP + protein L-histidine = ADP + protein N-phospho-L-histidine.</text>
        <dbReference type="EC" id="2.7.13.3"/>
    </reaction>
</comment>
<dbReference type="GO" id="GO:0016301">
    <property type="term" value="F:kinase activity"/>
    <property type="evidence" value="ECO:0007669"/>
    <property type="project" value="UniProtKB-KW"/>
</dbReference>
<keyword evidence="6 10" id="KW-0812">Transmembrane</keyword>
<dbReference type="SUPFAM" id="SSF55874">
    <property type="entry name" value="ATPase domain of HSP90 chaperone/DNA topoisomerase II/histidine kinase"/>
    <property type="match status" value="1"/>
</dbReference>
<feature type="transmembrane region" description="Helical" evidence="10">
    <location>
        <begin position="12"/>
        <end position="32"/>
    </location>
</feature>
<dbReference type="InterPro" id="IPR050428">
    <property type="entry name" value="TCS_sensor_his_kinase"/>
</dbReference>
<dbReference type="Pfam" id="PF00512">
    <property type="entry name" value="HisKA"/>
    <property type="match status" value="1"/>
</dbReference>
<evidence type="ECO:0000256" key="3">
    <source>
        <dbReference type="ARBA" id="ARBA00012438"/>
    </source>
</evidence>
<dbReference type="Pfam" id="PF02518">
    <property type="entry name" value="HATPase_c"/>
    <property type="match status" value="1"/>
</dbReference>
<dbReference type="Gene3D" id="1.10.287.130">
    <property type="match status" value="1"/>
</dbReference>
<keyword evidence="9 10" id="KW-0472">Membrane</keyword>
<evidence type="ECO:0000256" key="8">
    <source>
        <dbReference type="ARBA" id="ARBA00022989"/>
    </source>
</evidence>
<dbReference type="InterPro" id="IPR005467">
    <property type="entry name" value="His_kinase_dom"/>
</dbReference>
<evidence type="ECO:0000256" key="1">
    <source>
        <dbReference type="ARBA" id="ARBA00000085"/>
    </source>
</evidence>
<evidence type="ECO:0000259" key="11">
    <source>
        <dbReference type="PROSITE" id="PS50109"/>
    </source>
</evidence>
<dbReference type="InterPro" id="IPR036890">
    <property type="entry name" value="HATPase_C_sf"/>
</dbReference>
<dbReference type="EC" id="2.7.13.3" evidence="3"/>
<dbReference type="EMBL" id="JALGCL010000001">
    <property type="protein sequence ID" value="MCJ0825438.1"/>
    <property type="molecule type" value="Genomic_DNA"/>
</dbReference>
<evidence type="ECO:0000256" key="4">
    <source>
        <dbReference type="ARBA" id="ARBA00022553"/>
    </source>
</evidence>
<dbReference type="SMART" id="SM00387">
    <property type="entry name" value="HATPase_c"/>
    <property type="match status" value="1"/>
</dbReference>
<feature type="domain" description="Histidine kinase" evidence="11">
    <location>
        <begin position="218"/>
        <end position="422"/>
    </location>
</feature>